<dbReference type="PANTHER" id="PTHR10658:SF11">
    <property type="entry name" value="VIBRATOR, ISOFORM B"/>
    <property type="match status" value="1"/>
</dbReference>
<dbReference type="Pfam" id="PF02121">
    <property type="entry name" value="IP_trans"/>
    <property type="match status" value="1"/>
</dbReference>
<dbReference type="AlphaFoldDB" id="A0A7M7SXH2"/>
<dbReference type="KEGG" id="spu:115918551"/>
<evidence type="ECO:0000313" key="2">
    <source>
        <dbReference type="EnsemblMetazoa" id="XP_030838491"/>
    </source>
</evidence>
<dbReference type="InterPro" id="IPR023393">
    <property type="entry name" value="START-like_dom_sf"/>
</dbReference>
<reference evidence="3" key="1">
    <citation type="submission" date="2015-02" db="EMBL/GenBank/DDBJ databases">
        <title>Genome sequencing for Strongylocentrotus purpuratus.</title>
        <authorList>
            <person name="Murali S."/>
            <person name="Liu Y."/>
            <person name="Vee V."/>
            <person name="English A."/>
            <person name="Wang M."/>
            <person name="Skinner E."/>
            <person name="Han Y."/>
            <person name="Muzny D.M."/>
            <person name="Worley K.C."/>
            <person name="Gibbs R.A."/>
        </authorList>
    </citation>
    <scope>NUCLEOTIDE SEQUENCE</scope>
</reference>
<dbReference type="GeneID" id="115918551"/>
<dbReference type="RefSeq" id="XP_030838491.1">
    <property type="nucleotide sequence ID" value="XM_030982631.1"/>
</dbReference>
<organism evidence="2 3">
    <name type="scientific">Strongylocentrotus purpuratus</name>
    <name type="common">Purple sea urchin</name>
    <dbReference type="NCBI Taxonomy" id="7668"/>
    <lineage>
        <taxon>Eukaryota</taxon>
        <taxon>Metazoa</taxon>
        <taxon>Echinodermata</taxon>
        <taxon>Eleutherozoa</taxon>
        <taxon>Echinozoa</taxon>
        <taxon>Echinoidea</taxon>
        <taxon>Euechinoidea</taxon>
        <taxon>Echinacea</taxon>
        <taxon>Camarodonta</taxon>
        <taxon>Echinidea</taxon>
        <taxon>Strongylocentrotidae</taxon>
        <taxon>Strongylocentrotus</taxon>
    </lineage>
</organism>
<evidence type="ECO:0000259" key="1">
    <source>
        <dbReference type="Pfam" id="PF02121"/>
    </source>
</evidence>
<dbReference type="Gene3D" id="3.30.530.20">
    <property type="match status" value="1"/>
</dbReference>
<name>A0A7M7SXH2_STRPU</name>
<dbReference type="OrthoDB" id="18453at2759"/>
<proteinExistence type="predicted"/>
<dbReference type="PANTHER" id="PTHR10658">
    <property type="entry name" value="PHOSPHATIDYLINOSITOL TRANSFER PROTEIN"/>
    <property type="match status" value="1"/>
</dbReference>
<feature type="domain" description="Phosphatidylinositol transfer protein N-terminal" evidence="1">
    <location>
        <begin position="1"/>
        <end position="63"/>
    </location>
</feature>
<dbReference type="SUPFAM" id="SSF55961">
    <property type="entry name" value="Bet v1-like"/>
    <property type="match status" value="1"/>
</dbReference>
<accession>A0A7M7SXH2</accession>
<dbReference type="GO" id="GO:0005548">
    <property type="term" value="F:phospholipid transporter activity"/>
    <property type="evidence" value="ECO:0007669"/>
    <property type="project" value="InterPro"/>
</dbReference>
<keyword evidence="3" id="KW-1185">Reference proteome</keyword>
<dbReference type="EnsemblMetazoa" id="XM_030982631">
    <property type="protein sequence ID" value="XP_030838491"/>
    <property type="gene ID" value="LOC115918551"/>
</dbReference>
<reference evidence="2" key="2">
    <citation type="submission" date="2021-01" db="UniProtKB">
        <authorList>
            <consortium name="EnsemblMetazoa"/>
        </authorList>
    </citation>
    <scope>IDENTIFICATION</scope>
</reference>
<dbReference type="InterPro" id="IPR055261">
    <property type="entry name" value="PI_transfer_N"/>
</dbReference>
<dbReference type="Proteomes" id="UP000007110">
    <property type="component" value="Unassembled WGS sequence"/>
</dbReference>
<protein>
    <recommendedName>
        <fullName evidence="1">Phosphatidylinositol transfer protein N-terminal domain-containing protein</fullName>
    </recommendedName>
</protein>
<dbReference type="InParanoid" id="A0A7M7SXH2"/>
<dbReference type="InterPro" id="IPR001666">
    <property type="entry name" value="PI_transfer"/>
</dbReference>
<sequence length="80" mass="9586">MTVYMFEEIKIKFFGQQQRAQKVISKASTRTYINFYRTLICSLDEWYGMTMMDIRELEEKTKKDLDEARDSGEVRGMKVK</sequence>
<evidence type="ECO:0000313" key="3">
    <source>
        <dbReference type="Proteomes" id="UP000007110"/>
    </source>
</evidence>
<dbReference type="OMA" id="YMFEEIK"/>